<keyword evidence="6 15" id="KW-0808">Transferase</keyword>
<evidence type="ECO:0000256" key="2">
    <source>
        <dbReference type="ARBA" id="ARBA00004726"/>
    </source>
</evidence>
<dbReference type="GO" id="GO:0009231">
    <property type="term" value="P:riboflavin biosynthetic process"/>
    <property type="evidence" value="ECO:0007669"/>
    <property type="project" value="InterPro"/>
</dbReference>
<dbReference type="InterPro" id="IPR002606">
    <property type="entry name" value="Riboflavin_kinase_bac"/>
</dbReference>
<dbReference type="SMART" id="SM00904">
    <property type="entry name" value="Flavokinase"/>
    <property type="match status" value="1"/>
</dbReference>
<dbReference type="FunFam" id="2.40.30.30:FF:000003">
    <property type="entry name" value="Riboflavin biosynthesis protein"/>
    <property type="match status" value="1"/>
</dbReference>
<evidence type="ECO:0000313" key="17">
    <source>
        <dbReference type="EMBL" id="GGG54871.1"/>
    </source>
</evidence>
<evidence type="ECO:0000259" key="16">
    <source>
        <dbReference type="SMART" id="SM00904"/>
    </source>
</evidence>
<evidence type="ECO:0000313" key="18">
    <source>
        <dbReference type="Proteomes" id="UP000627715"/>
    </source>
</evidence>
<evidence type="ECO:0000256" key="13">
    <source>
        <dbReference type="ARBA" id="ARBA00047880"/>
    </source>
</evidence>
<evidence type="ECO:0000256" key="10">
    <source>
        <dbReference type="ARBA" id="ARBA00022827"/>
    </source>
</evidence>
<reference evidence="17" key="2">
    <citation type="submission" date="2020-09" db="EMBL/GenBank/DDBJ databases">
        <authorList>
            <person name="Sun Q."/>
            <person name="Zhou Y."/>
        </authorList>
    </citation>
    <scope>NUCLEOTIDE SEQUENCE</scope>
    <source>
        <strain evidence="17">CGMCC 1.15425</strain>
    </source>
</reference>
<keyword evidence="12" id="KW-0511">Multifunctional enzyme</keyword>
<feature type="domain" description="Riboflavin kinase" evidence="16">
    <location>
        <begin position="188"/>
        <end position="317"/>
    </location>
</feature>
<organism evidence="17 18">
    <name type="scientific">Pseudohongiella nitratireducens</name>
    <dbReference type="NCBI Taxonomy" id="1768907"/>
    <lineage>
        <taxon>Bacteria</taxon>
        <taxon>Pseudomonadati</taxon>
        <taxon>Pseudomonadota</taxon>
        <taxon>Gammaproteobacteria</taxon>
        <taxon>Pseudomonadales</taxon>
        <taxon>Pseudohongiellaceae</taxon>
        <taxon>Pseudohongiella</taxon>
    </lineage>
</organism>
<dbReference type="NCBIfam" id="TIGR00083">
    <property type="entry name" value="ribF"/>
    <property type="match status" value="1"/>
</dbReference>
<dbReference type="GO" id="GO:0008531">
    <property type="term" value="F:riboflavin kinase activity"/>
    <property type="evidence" value="ECO:0007669"/>
    <property type="project" value="UniProtKB-UniRule"/>
</dbReference>
<evidence type="ECO:0000256" key="8">
    <source>
        <dbReference type="ARBA" id="ARBA00022741"/>
    </source>
</evidence>
<comment type="similarity">
    <text evidence="15">Belongs to the ribF family.</text>
</comment>
<dbReference type="InterPro" id="IPR023468">
    <property type="entry name" value="Riboflavin_kinase"/>
</dbReference>
<sequence>MTSGKQLKTLDGFRETYGGCVASIGKFDGVHRGHLQIVRQLNAHAQQYNVPSLVIVIEPHPEEFFAEDVRDCPPRLSEAAEKVDLLKNAEADLIYLLRFDEALCQLSPEAYVTEILAETLNVQCLIIGNDFRFGHQRRGDYALLQVMGEQHGFSVVETESVQLGEQRISSTFIRECLAKADFRTVEAALGRAYSIGGRVMKGRQLGRQLGFPTANLALNRRNIPLHGVYACCCEIRTATGQEQSVRGVANIGYRPTVEKQGEAMLEVHLLDFEQDIYDADMTVTFCHLVRPEQKFDSLEQLQAQIARDIEAAKAWFATQSADADSEPTSDVK</sequence>
<evidence type="ECO:0000256" key="6">
    <source>
        <dbReference type="ARBA" id="ARBA00022679"/>
    </source>
</evidence>
<dbReference type="RefSeq" id="WP_068812179.1">
    <property type="nucleotide sequence ID" value="NZ_BMIY01000004.1"/>
</dbReference>
<name>A0A917GRA0_9GAMM</name>
<dbReference type="AlphaFoldDB" id="A0A917GRA0"/>
<comment type="caution">
    <text evidence="17">The sequence shown here is derived from an EMBL/GenBank/DDBJ whole genome shotgun (WGS) entry which is preliminary data.</text>
</comment>
<dbReference type="PANTHER" id="PTHR22749:SF6">
    <property type="entry name" value="RIBOFLAVIN KINASE"/>
    <property type="match status" value="1"/>
</dbReference>
<dbReference type="Pfam" id="PF06574">
    <property type="entry name" value="FAD_syn"/>
    <property type="match status" value="1"/>
</dbReference>
<dbReference type="Gene3D" id="3.40.50.620">
    <property type="entry name" value="HUPs"/>
    <property type="match status" value="1"/>
</dbReference>
<evidence type="ECO:0000256" key="15">
    <source>
        <dbReference type="PIRNR" id="PIRNR004491"/>
    </source>
</evidence>
<comment type="pathway">
    <text evidence="2 15">Cofactor biosynthesis; FAD biosynthesis; FAD from FMN: step 1/1.</text>
</comment>
<evidence type="ECO:0000256" key="7">
    <source>
        <dbReference type="ARBA" id="ARBA00022695"/>
    </source>
</evidence>
<keyword evidence="18" id="KW-1185">Reference proteome</keyword>
<evidence type="ECO:0000256" key="3">
    <source>
        <dbReference type="ARBA" id="ARBA00005201"/>
    </source>
</evidence>
<gene>
    <name evidence="17" type="ORF">GCM10011403_09960</name>
</gene>
<dbReference type="EC" id="2.7.1.26" evidence="15"/>
<keyword evidence="4 15" id="KW-0285">Flavoprotein</keyword>
<keyword evidence="7 15" id="KW-0548">Nucleotidyltransferase</keyword>
<dbReference type="EMBL" id="BMIY01000004">
    <property type="protein sequence ID" value="GGG54871.1"/>
    <property type="molecule type" value="Genomic_DNA"/>
</dbReference>
<dbReference type="OrthoDB" id="9803667at2"/>
<dbReference type="GO" id="GO:0006747">
    <property type="term" value="P:FAD biosynthetic process"/>
    <property type="evidence" value="ECO:0007669"/>
    <property type="project" value="UniProtKB-UniRule"/>
</dbReference>
<comment type="catalytic activity">
    <reaction evidence="13 15">
        <text>riboflavin + ATP = FMN + ADP + H(+)</text>
        <dbReference type="Rhea" id="RHEA:14357"/>
        <dbReference type="ChEBI" id="CHEBI:15378"/>
        <dbReference type="ChEBI" id="CHEBI:30616"/>
        <dbReference type="ChEBI" id="CHEBI:57986"/>
        <dbReference type="ChEBI" id="CHEBI:58210"/>
        <dbReference type="ChEBI" id="CHEBI:456216"/>
        <dbReference type="EC" id="2.7.1.26"/>
    </reaction>
</comment>
<keyword evidence="9 15" id="KW-0418">Kinase</keyword>
<evidence type="ECO:0000256" key="4">
    <source>
        <dbReference type="ARBA" id="ARBA00022630"/>
    </source>
</evidence>
<evidence type="ECO:0000256" key="5">
    <source>
        <dbReference type="ARBA" id="ARBA00022643"/>
    </source>
</evidence>
<dbReference type="CDD" id="cd02064">
    <property type="entry name" value="FAD_synthetase_N"/>
    <property type="match status" value="1"/>
</dbReference>
<evidence type="ECO:0000256" key="11">
    <source>
        <dbReference type="ARBA" id="ARBA00022840"/>
    </source>
</evidence>
<keyword evidence="11 15" id="KW-0067">ATP-binding</keyword>
<dbReference type="PANTHER" id="PTHR22749">
    <property type="entry name" value="RIBOFLAVIN KINASE/FMN ADENYLYLTRANSFERASE"/>
    <property type="match status" value="1"/>
</dbReference>
<dbReference type="GO" id="GO:0009398">
    <property type="term" value="P:FMN biosynthetic process"/>
    <property type="evidence" value="ECO:0007669"/>
    <property type="project" value="UniProtKB-UniRule"/>
</dbReference>
<evidence type="ECO:0000256" key="12">
    <source>
        <dbReference type="ARBA" id="ARBA00023268"/>
    </source>
</evidence>
<dbReference type="FunFam" id="3.40.50.620:FF:000021">
    <property type="entry name" value="Riboflavin biosynthesis protein"/>
    <property type="match status" value="1"/>
</dbReference>
<dbReference type="NCBIfam" id="NF004160">
    <property type="entry name" value="PRK05627.1-3"/>
    <property type="match status" value="1"/>
</dbReference>
<dbReference type="GO" id="GO:0003919">
    <property type="term" value="F:FMN adenylyltransferase activity"/>
    <property type="evidence" value="ECO:0007669"/>
    <property type="project" value="UniProtKB-UniRule"/>
</dbReference>
<dbReference type="NCBIfam" id="NF004163">
    <property type="entry name" value="PRK05627.1-6"/>
    <property type="match status" value="1"/>
</dbReference>
<evidence type="ECO:0000256" key="1">
    <source>
        <dbReference type="ARBA" id="ARBA00002121"/>
    </source>
</evidence>
<dbReference type="Gene3D" id="2.40.30.30">
    <property type="entry name" value="Riboflavin kinase-like"/>
    <property type="match status" value="1"/>
</dbReference>
<keyword evidence="5 15" id="KW-0288">FMN</keyword>
<dbReference type="NCBIfam" id="NF004159">
    <property type="entry name" value="PRK05627.1-2"/>
    <property type="match status" value="1"/>
</dbReference>
<dbReference type="EC" id="2.7.7.2" evidence="15"/>
<dbReference type="PIRSF" id="PIRSF004491">
    <property type="entry name" value="FAD_Synth"/>
    <property type="match status" value="1"/>
</dbReference>
<comment type="function">
    <text evidence="1">Catalyzes the phosphorylation of riboflavin to FMN followed by the adenylation of FMN to FAD.</text>
</comment>
<dbReference type="SUPFAM" id="SSF52374">
    <property type="entry name" value="Nucleotidylyl transferase"/>
    <property type="match status" value="1"/>
</dbReference>
<dbReference type="Proteomes" id="UP000627715">
    <property type="component" value="Unassembled WGS sequence"/>
</dbReference>
<keyword evidence="8 15" id="KW-0547">Nucleotide-binding</keyword>
<dbReference type="InterPro" id="IPR015864">
    <property type="entry name" value="FAD_synthase"/>
</dbReference>
<protein>
    <recommendedName>
        <fullName evidence="15">Riboflavin biosynthesis protein</fullName>
    </recommendedName>
    <domain>
        <recommendedName>
            <fullName evidence="15">Riboflavin kinase</fullName>
            <ecNumber evidence="15">2.7.1.26</ecNumber>
        </recommendedName>
        <alternativeName>
            <fullName evidence="15">Flavokinase</fullName>
        </alternativeName>
    </domain>
    <domain>
        <recommendedName>
            <fullName evidence="15">FMN adenylyltransferase</fullName>
            <ecNumber evidence="15">2.7.7.2</ecNumber>
        </recommendedName>
        <alternativeName>
            <fullName evidence="15">FAD pyrophosphorylase</fullName>
        </alternativeName>
        <alternativeName>
            <fullName evidence="15">FAD synthase</fullName>
        </alternativeName>
    </domain>
</protein>
<dbReference type="Pfam" id="PF01687">
    <property type="entry name" value="Flavokinase"/>
    <property type="match status" value="1"/>
</dbReference>
<evidence type="ECO:0000256" key="9">
    <source>
        <dbReference type="ARBA" id="ARBA00022777"/>
    </source>
</evidence>
<dbReference type="InterPro" id="IPR015865">
    <property type="entry name" value="Riboflavin_kinase_bac/euk"/>
</dbReference>
<dbReference type="InterPro" id="IPR023465">
    <property type="entry name" value="Riboflavin_kinase_dom_sf"/>
</dbReference>
<dbReference type="SUPFAM" id="SSF82114">
    <property type="entry name" value="Riboflavin kinase-like"/>
    <property type="match status" value="1"/>
</dbReference>
<dbReference type="GO" id="GO:0005524">
    <property type="term" value="F:ATP binding"/>
    <property type="evidence" value="ECO:0007669"/>
    <property type="project" value="UniProtKB-UniRule"/>
</dbReference>
<dbReference type="InterPro" id="IPR014729">
    <property type="entry name" value="Rossmann-like_a/b/a_fold"/>
</dbReference>
<reference evidence="17" key="1">
    <citation type="journal article" date="2014" name="Int. J. Syst. Evol. Microbiol.">
        <title>Complete genome sequence of Corynebacterium casei LMG S-19264T (=DSM 44701T), isolated from a smear-ripened cheese.</title>
        <authorList>
            <consortium name="US DOE Joint Genome Institute (JGI-PGF)"/>
            <person name="Walter F."/>
            <person name="Albersmeier A."/>
            <person name="Kalinowski J."/>
            <person name="Ruckert C."/>
        </authorList>
    </citation>
    <scope>NUCLEOTIDE SEQUENCE</scope>
    <source>
        <strain evidence="17">CGMCC 1.15425</strain>
    </source>
</reference>
<comment type="catalytic activity">
    <reaction evidence="14 15">
        <text>FMN + ATP + H(+) = FAD + diphosphate</text>
        <dbReference type="Rhea" id="RHEA:17237"/>
        <dbReference type="ChEBI" id="CHEBI:15378"/>
        <dbReference type="ChEBI" id="CHEBI:30616"/>
        <dbReference type="ChEBI" id="CHEBI:33019"/>
        <dbReference type="ChEBI" id="CHEBI:57692"/>
        <dbReference type="ChEBI" id="CHEBI:58210"/>
        <dbReference type="EC" id="2.7.7.2"/>
    </reaction>
</comment>
<comment type="pathway">
    <text evidence="3 15">Cofactor biosynthesis; FMN biosynthesis; FMN from riboflavin (ATP route): step 1/1.</text>
</comment>
<proteinExistence type="inferred from homology"/>
<evidence type="ECO:0000256" key="14">
    <source>
        <dbReference type="ARBA" id="ARBA00049494"/>
    </source>
</evidence>
<dbReference type="NCBIfam" id="NF004162">
    <property type="entry name" value="PRK05627.1-5"/>
    <property type="match status" value="1"/>
</dbReference>
<accession>A0A917GRA0</accession>
<keyword evidence="10 15" id="KW-0274">FAD</keyword>